<dbReference type="InterPro" id="IPR003251">
    <property type="entry name" value="Rr_diiron-bd_dom"/>
</dbReference>
<organism evidence="2 3">
    <name type="scientific">Robertmurraya beringensis</name>
    <dbReference type="NCBI Taxonomy" id="641660"/>
    <lineage>
        <taxon>Bacteria</taxon>
        <taxon>Bacillati</taxon>
        <taxon>Bacillota</taxon>
        <taxon>Bacilli</taxon>
        <taxon>Bacillales</taxon>
        <taxon>Bacillaceae</taxon>
        <taxon>Robertmurraya</taxon>
    </lineage>
</organism>
<dbReference type="Proteomes" id="UP001589738">
    <property type="component" value="Unassembled WGS sequence"/>
</dbReference>
<dbReference type="CDD" id="cd00657">
    <property type="entry name" value="Ferritin_like"/>
    <property type="match status" value="1"/>
</dbReference>
<dbReference type="Pfam" id="PF02915">
    <property type="entry name" value="Rubrerythrin"/>
    <property type="match status" value="1"/>
</dbReference>
<protein>
    <submittedName>
        <fullName evidence="2">Ferritin family protein</fullName>
    </submittedName>
</protein>
<dbReference type="CDD" id="cd01048">
    <property type="entry name" value="Ferritin_like_AB2"/>
    <property type="match status" value="1"/>
</dbReference>
<keyword evidence="3" id="KW-1185">Reference proteome</keyword>
<dbReference type="SUPFAM" id="SSF47240">
    <property type="entry name" value="Ferritin-like"/>
    <property type="match status" value="2"/>
</dbReference>
<sequence>MHYFYNNYPFSHTYLRNTFDVSLITDIQKAINGEYGAIECYEQLSRMAKSQVEKDQILEIRQDEIRHFEEFSRIYRELTGRQPVAENIEKCPDQYQEGVEFAFRDEQETVDFYLDIADKSQNPVIKETFRRAAADEQNHAVWFLYFLLNKQMIPTASRQPTNYGAKGALNATSLTLPQMLTFALQDEHLAQSRYKNVLQTFGDIRTFAQIKEAELRHIYALLPLFEKYQVTIPEDISQSFVKTPGSVKAAFAASVEAEVDNIAMYEKFLAYELPNDISMVFTQLRNASKNHLAAFERGLERNR</sequence>
<dbReference type="EMBL" id="JBHLUU010000010">
    <property type="protein sequence ID" value="MFC0474038.1"/>
    <property type="molecule type" value="Genomic_DNA"/>
</dbReference>
<dbReference type="Gene3D" id="1.20.5.420">
    <property type="entry name" value="Immunoglobulin FC, subunit C"/>
    <property type="match status" value="2"/>
</dbReference>
<dbReference type="InterPro" id="IPR012347">
    <property type="entry name" value="Ferritin-like"/>
</dbReference>
<proteinExistence type="predicted"/>
<evidence type="ECO:0000259" key="1">
    <source>
        <dbReference type="Pfam" id="PF02915"/>
    </source>
</evidence>
<evidence type="ECO:0000313" key="3">
    <source>
        <dbReference type="Proteomes" id="UP001589738"/>
    </source>
</evidence>
<accession>A0ABV6KL40</accession>
<feature type="domain" description="Rubrerythrin diiron-binding" evidence="1">
    <location>
        <begin position="99"/>
        <end position="221"/>
    </location>
</feature>
<reference evidence="2 3" key="1">
    <citation type="submission" date="2024-09" db="EMBL/GenBank/DDBJ databases">
        <authorList>
            <person name="Sun Q."/>
            <person name="Mori K."/>
        </authorList>
    </citation>
    <scope>NUCLEOTIDE SEQUENCE [LARGE SCALE GENOMIC DNA]</scope>
    <source>
        <strain evidence="2 3">CGMCC 1.9126</strain>
    </source>
</reference>
<dbReference type="InterPro" id="IPR009078">
    <property type="entry name" value="Ferritin-like_SF"/>
</dbReference>
<dbReference type="Gene3D" id="1.20.1260.10">
    <property type="match status" value="1"/>
</dbReference>
<evidence type="ECO:0000313" key="2">
    <source>
        <dbReference type="EMBL" id="MFC0474038.1"/>
    </source>
</evidence>
<dbReference type="RefSeq" id="WP_160549526.1">
    <property type="nucleotide sequence ID" value="NZ_JBHLUU010000010.1"/>
</dbReference>
<gene>
    <name evidence="2" type="ORF">ACFFHF_01785</name>
</gene>
<name>A0ABV6KL40_9BACI</name>
<dbReference type="InterPro" id="IPR019243">
    <property type="entry name" value="DUF2202"/>
</dbReference>
<comment type="caution">
    <text evidence="2">The sequence shown here is derived from an EMBL/GenBank/DDBJ whole genome shotgun (WGS) entry which is preliminary data.</text>
</comment>